<evidence type="ECO:0000256" key="3">
    <source>
        <dbReference type="ARBA" id="ARBA00006958"/>
    </source>
</evidence>
<dbReference type="OrthoDB" id="1681765at2759"/>
<dbReference type="GO" id="GO:0005634">
    <property type="term" value="C:nucleus"/>
    <property type="evidence" value="ECO:0007669"/>
    <property type="project" value="UniProtKB-SubCell"/>
</dbReference>
<sequence length="279" mass="32170">MLVGSSFYDKYVQPMPDKPPPEIQSNPKLYPYFKYCRGALDGSYFHAWVREEAMARHRTRKGLISQNVLAACDFSMKFTYILSGWEGSAADSTIFEYAREHDLAIPAGRYLLADAGFPICDELITPYHGVRYHLKEWARGSQRPQTYQELFNLRHAQARNVIERVFGIIKKRFNLLRAAPEYSEVMQAKFVSSIGALHNFIRIHDPSDNAMTESVDGEITTASGTHLVEEGPGQPREISQEELGFQITNEEKERAEARRDRIAKKMWDDYQVILRERQE</sequence>
<evidence type="ECO:0000259" key="8">
    <source>
        <dbReference type="Pfam" id="PF13359"/>
    </source>
</evidence>
<dbReference type="STRING" id="946122.A0A0C2WGD8"/>
<comment type="similarity">
    <text evidence="3">Belongs to the HARBI1 family.</text>
</comment>
<evidence type="ECO:0000256" key="5">
    <source>
        <dbReference type="ARBA" id="ARBA00022723"/>
    </source>
</evidence>
<accession>A0A0C2WGD8</accession>
<dbReference type="InterPro" id="IPR045249">
    <property type="entry name" value="HARBI1-like"/>
</dbReference>
<proteinExistence type="inferred from homology"/>
<organism evidence="9 10">
    <name type="scientific">Amanita muscaria (strain Koide BX008)</name>
    <dbReference type="NCBI Taxonomy" id="946122"/>
    <lineage>
        <taxon>Eukaryota</taxon>
        <taxon>Fungi</taxon>
        <taxon>Dikarya</taxon>
        <taxon>Basidiomycota</taxon>
        <taxon>Agaricomycotina</taxon>
        <taxon>Agaricomycetes</taxon>
        <taxon>Agaricomycetidae</taxon>
        <taxon>Agaricales</taxon>
        <taxon>Pluteineae</taxon>
        <taxon>Amanitaceae</taxon>
        <taxon>Amanita</taxon>
    </lineage>
</organism>
<dbReference type="InterPro" id="IPR027806">
    <property type="entry name" value="HARBI1_dom"/>
</dbReference>
<keyword evidence="10" id="KW-1185">Reference proteome</keyword>
<evidence type="ECO:0000256" key="4">
    <source>
        <dbReference type="ARBA" id="ARBA00022722"/>
    </source>
</evidence>
<dbReference type="GO" id="GO:0016787">
    <property type="term" value="F:hydrolase activity"/>
    <property type="evidence" value="ECO:0007669"/>
    <property type="project" value="UniProtKB-KW"/>
</dbReference>
<dbReference type="Pfam" id="PF13359">
    <property type="entry name" value="DDE_Tnp_4"/>
    <property type="match status" value="1"/>
</dbReference>
<keyword evidence="6" id="KW-0378">Hydrolase</keyword>
<evidence type="ECO:0000256" key="6">
    <source>
        <dbReference type="ARBA" id="ARBA00022801"/>
    </source>
</evidence>
<gene>
    <name evidence="9" type="ORF">M378DRAFT_18193</name>
</gene>
<dbReference type="PANTHER" id="PTHR22930:SF228">
    <property type="entry name" value="PROTEIN ALP1-LIKE"/>
    <property type="match status" value="1"/>
</dbReference>
<name>A0A0C2WGD8_AMAMK</name>
<reference evidence="9 10" key="1">
    <citation type="submission" date="2014-04" db="EMBL/GenBank/DDBJ databases">
        <title>Evolutionary Origins and Diversification of the Mycorrhizal Mutualists.</title>
        <authorList>
            <consortium name="DOE Joint Genome Institute"/>
            <consortium name="Mycorrhizal Genomics Consortium"/>
            <person name="Kohler A."/>
            <person name="Kuo A."/>
            <person name="Nagy L.G."/>
            <person name="Floudas D."/>
            <person name="Copeland A."/>
            <person name="Barry K.W."/>
            <person name="Cichocki N."/>
            <person name="Veneault-Fourrey C."/>
            <person name="LaButti K."/>
            <person name="Lindquist E.A."/>
            <person name="Lipzen A."/>
            <person name="Lundell T."/>
            <person name="Morin E."/>
            <person name="Murat C."/>
            <person name="Riley R."/>
            <person name="Ohm R."/>
            <person name="Sun H."/>
            <person name="Tunlid A."/>
            <person name="Henrissat B."/>
            <person name="Grigoriev I.V."/>
            <person name="Hibbett D.S."/>
            <person name="Martin F."/>
        </authorList>
    </citation>
    <scope>NUCLEOTIDE SEQUENCE [LARGE SCALE GENOMIC DNA]</scope>
    <source>
        <strain evidence="9 10">Koide BX008</strain>
    </source>
</reference>
<dbReference type="EMBL" id="KN818558">
    <property type="protein sequence ID" value="KIL55163.1"/>
    <property type="molecule type" value="Genomic_DNA"/>
</dbReference>
<comment type="subcellular location">
    <subcellularLocation>
        <location evidence="2">Nucleus</location>
    </subcellularLocation>
</comment>
<evidence type="ECO:0000256" key="2">
    <source>
        <dbReference type="ARBA" id="ARBA00004123"/>
    </source>
</evidence>
<dbReference type="PANTHER" id="PTHR22930">
    <property type="match status" value="1"/>
</dbReference>
<evidence type="ECO:0000256" key="7">
    <source>
        <dbReference type="ARBA" id="ARBA00023242"/>
    </source>
</evidence>
<dbReference type="Proteomes" id="UP000054549">
    <property type="component" value="Unassembled WGS sequence"/>
</dbReference>
<evidence type="ECO:0000313" key="9">
    <source>
        <dbReference type="EMBL" id="KIL55163.1"/>
    </source>
</evidence>
<dbReference type="GO" id="GO:0046872">
    <property type="term" value="F:metal ion binding"/>
    <property type="evidence" value="ECO:0007669"/>
    <property type="project" value="UniProtKB-KW"/>
</dbReference>
<comment type="cofactor">
    <cofactor evidence="1">
        <name>a divalent metal cation</name>
        <dbReference type="ChEBI" id="CHEBI:60240"/>
    </cofactor>
</comment>
<protein>
    <recommendedName>
        <fullName evidence="8">DDE Tnp4 domain-containing protein</fullName>
    </recommendedName>
</protein>
<dbReference type="InParanoid" id="A0A0C2WGD8"/>
<keyword evidence="5" id="KW-0479">Metal-binding</keyword>
<dbReference type="AlphaFoldDB" id="A0A0C2WGD8"/>
<dbReference type="HOGENOM" id="CLU_040082_3_1_1"/>
<dbReference type="GO" id="GO:0004518">
    <property type="term" value="F:nuclease activity"/>
    <property type="evidence" value="ECO:0007669"/>
    <property type="project" value="UniProtKB-KW"/>
</dbReference>
<feature type="domain" description="DDE Tnp4" evidence="8">
    <location>
        <begin position="59"/>
        <end position="199"/>
    </location>
</feature>
<keyword evidence="4" id="KW-0540">Nuclease</keyword>
<evidence type="ECO:0000313" key="10">
    <source>
        <dbReference type="Proteomes" id="UP000054549"/>
    </source>
</evidence>
<keyword evidence="7" id="KW-0539">Nucleus</keyword>
<evidence type="ECO:0000256" key="1">
    <source>
        <dbReference type="ARBA" id="ARBA00001968"/>
    </source>
</evidence>